<organism evidence="2 3">
    <name type="scientific">Gleimia hominis</name>
    <dbReference type="NCBI Taxonomy" id="595468"/>
    <lineage>
        <taxon>Bacteria</taxon>
        <taxon>Bacillati</taxon>
        <taxon>Actinomycetota</taxon>
        <taxon>Actinomycetes</taxon>
        <taxon>Actinomycetales</taxon>
        <taxon>Actinomycetaceae</taxon>
        <taxon>Gleimia</taxon>
    </lineage>
</organism>
<protein>
    <submittedName>
        <fullName evidence="2">Uncharacterized protein</fullName>
    </submittedName>
</protein>
<feature type="transmembrane region" description="Helical" evidence="1">
    <location>
        <begin position="120"/>
        <end position="139"/>
    </location>
</feature>
<sequence length="154" mass="17063">MSSNLDNDPQYVKDTRGASHGLGRIVIVIFWLMAAWSLYDAFLFLMRNPSVPLGPRLVGIAVAVGYVAAAAALTHNGKRMRILGWSAVGFELVGVLMTSLMELGIPQAQRQLGMWTSFGANYYFAPLIVPAIGLLWLWWSNPRRIVEIAERLDS</sequence>
<keyword evidence="1" id="KW-0472">Membrane</keyword>
<evidence type="ECO:0000256" key="1">
    <source>
        <dbReference type="SAM" id="Phobius"/>
    </source>
</evidence>
<dbReference type="EMBL" id="JASXSX010000001">
    <property type="protein sequence ID" value="MDT3767568.1"/>
    <property type="molecule type" value="Genomic_DNA"/>
</dbReference>
<proteinExistence type="predicted"/>
<reference evidence="2 3" key="1">
    <citation type="submission" date="2023-06" db="EMBL/GenBank/DDBJ databases">
        <title>Draft genome sequence of Gleimia hominis type strain CCUG 57540T.</title>
        <authorList>
            <person name="Salva-Serra F."/>
            <person name="Cardew S."/>
            <person name="Jensie Markopoulos S."/>
            <person name="Ohlen M."/>
            <person name="Inganas E."/>
            <person name="Svensson-Stadler L."/>
            <person name="Moore E.R.B."/>
        </authorList>
    </citation>
    <scope>NUCLEOTIDE SEQUENCE [LARGE SCALE GENOMIC DNA]</scope>
    <source>
        <strain evidence="2 3">CCUG 57540</strain>
    </source>
</reference>
<dbReference type="Proteomes" id="UP001247542">
    <property type="component" value="Unassembled WGS sequence"/>
</dbReference>
<gene>
    <name evidence="2" type="ORF">QS713_05760</name>
</gene>
<feature type="transmembrane region" description="Helical" evidence="1">
    <location>
        <begin position="82"/>
        <end position="100"/>
    </location>
</feature>
<name>A0ABU3IBF4_9ACTO</name>
<dbReference type="RefSeq" id="WP_313273232.1">
    <property type="nucleotide sequence ID" value="NZ_JASXSX010000001.1"/>
</dbReference>
<feature type="transmembrane region" description="Helical" evidence="1">
    <location>
        <begin position="57"/>
        <end position="75"/>
    </location>
</feature>
<feature type="transmembrane region" description="Helical" evidence="1">
    <location>
        <begin position="21"/>
        <end position="45"/>
    </location>
</feature>
<keyword evidence="3" id="KW-1185">Reference proteome</keyword>
<accession>A0ABU3IBF4</accession>
<evidence type="ECO:0000313" key="2">
    <source>
        <dbReference type="EMBL" id="MDT3767568.1"/>
    </source>
</evidence>
<keyword evidence="1" id="KW-0812">Transmembrane</keyword>
<comment type="caution">
    <text evidence="2">The sequence shown here is derived from an EMBL/GenBank/DDBJ whole genome shotgun (WGS) entry which is preliminary data.</text>
</comment>
<evidence type="ECO:0000313" key="3">
    <source>
        <dbReference type="Proteomes" id="UP001247542"/>
    </source>
</evidence>
<keyword evidence="1" id="KW-1133">Transmembrane helix</keyword>